<dbReference type="Gene3D" id="1.10.10.10">
    <property type="entry name" value="Winged helix-like DNA-binding domain superfamily/Winged helix DNA-binding domain"/>
    <property type="match status" value="1"/>
</dbReference>
<gene>
    <name evidence="6" type="ORF">DFP88_1062</name>
</gene>
<protein>
    <submittedName>
        <fullName evidence="6">LysR family transcriptional regulator</fullName>
    </submittedName>
</protein>
<evidence type="ECO:0000313" key="7">
    <source>
        <dbReference type="Proteomes" id="UP000248311"/>
    </source>
</evidence>
<organism evidence="6 7">
    <name type="scientific">Pseudoroseicyclus aestuarii</name>
    <dbReference type="NCBI Taxonomy" id="1795041"/>
    <lineage>
        <taxon>Bacteria</taxon>
        <taxon>Pseudomonadati</taxon>
        <taxon>Pseudomonadota</taxon>
        <taxon>Alphaproteobacteria</taxon>
        <taxon>Rhodobacterales</taxon>
        <taxon>Paracoccaceae</taxon>
        <taxon>Pseudoroseicyclus</taxon>
    </lineage>
</organism>
<dbReference type="AlphaFoldDB" id="A0A318SP20"/>
<feature type="domain" description="HTH lysR-type" evidence="5">
    <location>
        <begin position="1"/>
        <end position="62"/>
    </location>
</feature>
<dbReference type="FunFam" id="1.10.10.10:FF:000001">
    <property type="entry name" value="LysR family transcriptional regulator"/>
    <property type="match status" value="1"/>
</dbReference>
<dbReference type="CDD" id="cd08474">
    <property type="entry name" value="PBP2_CrgA_like_5"/>
    <property type="match status" value="1"/>
</dbReference>
<dbReference type="PANTHER" id="PTHR30537">
    <property type="entry name" value="HTH-TYPE TRANSCRIPTIONAL REGULATOR"/>
    <property type="match status" value="1"/>
</dbReference>
<keyword evidence="7" id="KW-1185">Reference proteome</keyword>
<evidence type="ECO:0000259" key="5">
    <source>
        <dbReference type="PROSITE" id="PS50931"/>
    </source>
</evidence>
<evidence type="ECO:0000313" key="6">
    <source>
        <dbReference type="EMBL" id="PYE81325.1"/>
    </source>
</evidence>
<dbReference type="Proteomes" id="UP000248311">
    <property type="component" value="Unassembled WGS sequence"/>
</dbReference>
<accession>A0A318SP20</accession>
<evidence type="ECO:0000256" key="4">
    <source>
        <dbReference type="ARBA" id="ARBA00023163"/>
    </source>
</evidence>
<dbReference type="InterPro" id="IPR036388">
    <property type="entry name" value="WH-like_DNA-bd_sf"/>
</dbReference>
<dbReference type="SUPFAM" id="SSF46785">
    <property type="entry name" value="Winged helix' DNA-binding domain"/>
    <property type="match status" value="1"/>
</dbReference>
<keyword evidence="3" id="KW-0238">DNA-binding</keyword>
<dbReference type="PROSITE" id="PS50931">
    <property type="entry name" value="HTH_LYSR"/>
    <property type="match status" value="1"/>
</dbReference>
<dbReference type="Pfam" id="PF00126">
    <property type="entry name" value="HTH_1"/>
    <property type="match status" value="1"/>
</dbReference>
<name>A0A318SP20_9RHOB</name>
<dbReference type="EMBL" id="QJTE01000006">
    <property type="protein sequence ID" value="PYE81325.1"/>
    <property type="molecule type" value="Genomic_DNA"/>
</dbReference>
<sequence length="308" mass="33796">MIGGGEYAELRAFIMIAETRSFREAAGRLGVTPSALSRTIKRLEGRLGHRLLNRTTRSVSPTEAGQSLYARLLPAVASLEEAVDDTLARRGDAKGTVRLNLPRLAAEVLLMPRLAEFSALHPGIHLDIVMDDALSDVIGRGFDAGIRPQELLEKDMIAVRLTPPFRNAVVGTPGYFAVHDVPQSPQDLKRHLCINYRWADSRQPYRWPFDGPDGPFEINVEGPFSVNDTGLLKDAALSGTGLACLSEPMVAPHVARGELVEVLEPWCKQYAGFFLYHPSRRQTPLALRALITFLTESQARRGAVAPAP</sequence>
<evidence type="ECO:0000256" key="3">
    <source>
        <dbReference type="ARBA" id="ARBA00023125"/>
    </source>
</evidence>
<keyword evidence="4" id="KW-0804">Transcription</keyword>
<evidence type="ECO:0000256" key="2">
    <source>
        <dbReference type="ARBA" id="ARBA00023015"/>
    </source>
</evidence>
<dbReference type="InterPro" id="IPR000847">
    <property type="entry name" value="LysR_HTH_N"/>
</dbReference>
<dbReference type="SUPFAM" id="SSF53850">
    <property type="entry name" value="Periplasmic binding protein-like II"/>
    <property type="match status" value="1"/>
</dbReference>
<dbReference type="InterPro" id="IPR058163">
    <property type="entry name" value="LysR-type_TF_proteobact-type"/>
</dbReference>
<dbReference type="GO" id="GO:0043565">
    <property type="term" value="F:sequence-specific DNA binding"/>
    <property type="evidence" value="ECO:0007669"/>
    <property type="project" value="TreeGrafter"/>
</dbReference>
<dbReference type="GO" id="GO:0003700">
    <property type="term" value="F:DNA-binding transcription factor activity"/>
    <property type="evidence" value="ECO:0007669"/>
    <property type="project" value="InterPro"/>
</dbReference>
<dbReference type="InterPro" id="IPR005119">
    <property type="entry name" value="LysR_subst-bd"/>
</dbReference>
<dbReference type="PANTHER" id="PTHR30537:SF1">
    <property type="entry name" value="HTH-TYPE TRANSCRIPTIONAL REGULATOR PGRR"/>
    <property type="match status" value="1"/>
</dbReference>
<reference evidence="6 7" key="1">
    <citation type="submission" date="2018-06" db="EMBL/GenBank/DDBJ databases">
        <title>Genomic Encyclopedia of Type Strains, Phase III (KMG-III): the genomes of soil and plant-associated and newly described type strains.</title>
        <authorList>
            <person name="Whitman W."/>
        </authorList>
    </citation>
    <scope>NUCLEOTIDE SEQUENCE [LARGE SCALE GENOMIC DNA]</scope>
    <source>
        <strain evidence="6 7">CECT 9025</strain>
    </source>
</reference>
<dbReference type="GO" id="GO:0006351">
    <property type="term" value="P:DNA-templated transcription"/>
    <property type="evidence" value="ECO:0007669"/>
    <property type="project" value="TreeGrafter"/>
</dbReference>
<keyword evidence="2" id="KW-0805">Transcription regulation</keyword>
<dbReference type="Gene3D" id="3.40.190.290">
    <property type="match status" value="1"/>
</dbReference>
<dbReference type="Pfam" id="PF03466">
    <property type="entry name" value="LysR_substrate"/>
    <property type="match status" value="1"/>
</dbReference>
<comment type="caution">
    <text evidence="6">The sequence shown here is derived from an EMBL/GenBank/DDBJ whole genome shotgun (WGS) entry which is preliminary data.</text>
</comment>
<evidence type="ECO:0000256" key="1">
    <source>
        <dbReference type="ARBA" id="ARBA00009437"/>
    </source>
</evidence>
<proteinExistence type="inferred from homology"/>
<comment type="similarity">
    <text evidence="1">Belongs to the LysR transcriptional regulatory family.</text>
</comment>
<dbReference type="InterPro" id="IPR036390">
    <property type="entry name" value="WH_DNA-bd_sf"/>
</dbReference>